<dbReference type="EMBL" id="LR824558">
    <property type="protein sequence ID" value="CAH1642570.1"/>
    <property type="molecule type" value="Genomic_DNA"/>
</dbReference>
<protein>
    <submittedName>
        <fullName evidence="1">Uncharacterized protein</fullName>
    </submittedName>
</protein>
<dbReference type="Proteomes" id="UP001153321">
    <property type="component" value="Chromosome 27"/>
</dbReference>
<gene>
    <name evidence="1" type="ORF">SPLIT_LOCUS7926</name>
</gene>
<proteinExistence type="predicted"/>
<keyword evidence="2" id="KW-1185">Reference proteome</keyword>
<accession>A0A9P0IB03</accession>
<dbReference type="AlphaFoldDB" id="A0A9P0IB03"/>
<sequence length="76" mass="8656">MSREVPTVVAATRHKQHATSMTFTELTLQTNVPSDWFARFRSRNDLKNEPRGRPKTLVENDELKAIVEAIVDAIYG</sequence>
<organism evidence="1 2">
    <name type="scientific">Spodoptera littoralis</name>
    <name type="common">Egyptian cotton leafworm</name>
    <dbReference type="NCBI Taxonomy" id="7109"/>
    <lineage>
        <taxon>Eukaryota</taxon>
        <taxon>Metazoa</taxon>
        <taxon>Ecdysozoa</taxon>
        <taxon>Arthropoda</taxon>
        <taxon>Hexapoda</taxon>
        <taxon>Insecta</taxon>
        <taxon>Pterygota</taxon>
        <taxon>Neoptera</taxon>
        <taxon>Endopterygota</taxon>
        <taxon>Lepidoptera</taxon>
        <taxon>Glossata</taxon>
        <taxon>Ditrysia</taxon>
        <taxon>Noctuoidea</taxon>
        <taxon>Noctuidae</taxon>
        <taxon>Amphipyrinae</taxon>
        <taxon>Spodoptera</taxon>
    </lineage>
</organism>
<name>A0A9P0IB03_SPOLI</name>
<evidence type="ECO:0000313" key="2">
    <source>
        <dbReference type="Proteomes" id="UP001153321"/>
    </source>
</evidence>
<evidence type="ECO:0000313" key="1">
    <source>
        <dbReference type="EMBL" id="CAH1642570.1"/>
    </source>
</evidence>
<reference evidence="1" key="1">
    <citation type="submission" date="2022-02" db="EMBL/GenBank/DDBJ databases">
        <authorList>
            <person name="King R."/>
        </authorList>
    </citation>
    <scope>NUCLEOTIDE SEQUENCE</scope>
</reference>